<dbReference type="Proteomes" id="UP000035762">
    <property type="component" value="Unassembled WGS sequence"/>
</dbReference>
<gene>
    <name evidence="2" type="ORF">BN961_03088</name>
</gene>
<keyword evidence="3" id="KW-1185">Reference proteome</keyword>
<evidence type="ECO:0000313" key="3">
    <source>
        <dbReference type="Proteomes" id="UP000035762"/>
    </source>
</evidence>
<evidence type="ECO:0000256" key="1">
    <source>
        <dbReference type="SAM" id="MobiDB-lite"/>
    </source>
</evidence>
<proteinExistence type="predicted"/>
<protein>
    <submittedName>
        <fullName evidence="2">Uncharacterized protein</fullName>
    </submittedName>
</protein>
<dbReference type="AlphaFoldDB" id="A0A090N877"/>
<dbReference type="EMBL" id="CCAZ020000002">
    <property type="protein sequence ID" value="CEG09658.1"/>
    <property type="molecule type" value="Genomic_DNA"/>
</dbReference>
<feature type="region of interest" description="Disordered" evidence="1">
    <location>
        <begin position="481"/>
        <end position="505"/>
    </location>
</feature>
<organism evidence="2 3">
    <name type="scientific">Afipia felis</name>
    <name type="common">Cat scratch disease bacillus</name>
    <dbReference type="NCBI Taxonomy" id="1035"/>
    <lineage>
        <taxon>Bacteria</taxon>
        <taxon>Pseudomonadati</taxon>
        <taxon>Pseudomonadota</taxon>
        <taxon>Alphaproteobacteria</taxon>
        <taxon>Hyphomicrobiales</taxon>
        <taxon>Nitrobacteraceae</taxon>
        <taxon>Afipia</taxon>
    </lineage>
</organism>
<evidence type="ECO:0000313" key="2">
    <source>
        <dbReference type="EMBL" id="CEG09658.1"/>
    </source>
</evidence>
<sequence>MGDEVGKAVHRGLEHALPTLGELAGAVELGVERGLALGISEDDLSFGRCRRHALAAQILLGLQPRNELVFLLDALADESDLRLRLLDRKALVARRVAQVFCCLGQHPVAGLCDRERGLFGRHRLADQLDPGTLGFECGLPRWPDGGDELDLDLLQAKFARLRIDEFGILAGIGGERLRHPAIGVLNLLEVVDVPCRERVFEQLPERAAQGLQLTDCRGAGNNVAHRFADFERELARLGLDAAEVGLVPCLGNTGAQIIRLAPQLGEHARRRTIRSARERRDPLLDAGKLLLTRAAARRAVNRAAECVKGVRSRAFDRVPGAAERGGCGFGIGKTAAHRLQQHALRAGAIVLLGKAADIGAGLVVEEAELRVELICSTHRVGEGLSERLDRRIDIAADSNGIVLGDRNQISEVVLADPPGAQERELHIARGGNRHLASGTTGLSDAVEIGHRGACRTAGAKKPDLKLLLSLDPGVIGGGACDGDAGDCTSGEPRRGDDGGEHATNAAKDACDAAGIRSERLAELERLDGEPSERHLAGCRCVGCQPETRNQRPDLTAREIRCLPELVERPGRKIEALLSERNRLSMLLLGNRASLEQRSRVRDLGVELFLGCAERVDLGAERRSAPLEVFRSLGRALEHVRRLPRGLRRGVNTERGVEIAL</sequence>
<name>A0A090N877_AFIFE</name>
<reference evidence="2 3" key="1">
    <citation type="journal article" date="2014" name="Genome Announc.">
        <title>Genome Sequence of Afipia felis Strain 76713, Isolated in Hospital Water Using an Amoeba Co-Culture Procedure.</title>
        <authorList>
            <person name="Benamar S."/>
            <person name="La Scola B."/>
            <person name="Croce O."/>
        </authorList>
    </citation>
    <scope>NUCLEOTIDE SEQUENCE [LARGE SCALE GENOMIC DNA]</scope>
    <source>
        <strain evidence="2 3">76713</strain>
    </source>
</reference>
<accession>A0A090N877</accession>
<comment type="caution">
    <text evidence="2">The sequence shown here is derived from an EMBL/GenBank/DDBJ whole genome shotgun (WGS) entry which is preliminary data.</text>
</comment>
<feature type="compositionally biased region" description="Basic and acidic residues" evidence="1">
    <location>
        <begin position="491"/>
        <end position="500"/>
    </location>
</feature>